<dbReference type="InterPro" id="IPR011047">
    <property type="entry name" value="Quinoprotein_ADH-like_sf"/>
</dbReference>
<dbReference type="Gene3D" id="2.130.10.10">
    <property type="entry name" value="YVTN repeat-like/Quinoprotein amine dehydrogenase"/>
    <property type="match status" value="1"/>
</dbReference>
<dbReference type="InterPro" id="IPR036372">
    <property type="entry name" value="BEACH_dom_sf"/>
</dbReference>
<dbReference type="SMART" id="SM01026">
    <property type="entry name" value="Beach"/>
    <property type="match status" value="1"/>
</dbReference>
<feature type="domain" description="BEACH" evidence="4">
    <location>
        <begin position="2077"/>
        <end position="2370"/>
    </location>
</feature>
<feature type="region of interest" description="Disordered" evidence="3">
    <location>
        <begin position="228"/>
        <end position="258"/>
    </location>
</feature>
<dbReference type="InterPro" id="IPR050865">
    <property type="entry name" value="BEACH_Domain"/>
</dbReference>
<dbReference type="Pfam" id="PF02138">
    <property type="entry name" value="Beach"/>
    <property type="match status" value="1"/>
</dbReference>
<protein>
    <recommendedName>
        <fullName evidence="4">BEACH domain-containing protein</fullName>
    </recommendedName>
</protein>
<keyword evidence="6" id="KW-1185">Reference proteome</keyword>
<dbReference type="InterPro" id="IPR000409">
    <property type="entry name" value="BEACH_dom"/>
</dbReference>
<name>A0AAD9ILV7_PROWI</name>
<feature type="region of interest" description="Disordered" evidence="3">
    <location>
        <begin position="1523"/>
        <end position="1561"/>
    </location>
</feature>
<gene>
    <name evidence="5" type="ORF">QBZ16_000592</name>
</gene>
<dbReference type="PANTHER" id="PTHR13743">
    <property type="entry name" value="BEIGE/BEACH-RELATED"/>
    <property type="match status" value="1"/>
</dbReference>
<feature type="compositionally biased region" description="Polar residues" evidence="3">
    <location>
        <begin position="1552"/>
        <end position="1561"/>
    </location>
</feature>
<reference evidence="5" key="1">
    <citation type="submission" date="2021-01" db="EMBL/GenBank/DDBJ databases">
        <authorList>
            <person name="Eckstrom K.M.E."/>
        </authorList>
    </citation>
    <scope>NUCLEOTIDE SEQUENCE</scope>
    <source>
        <strain evidence="5">UVCC 0001</strain>
    </source>
</reference>
<organism evidence="5 6">
    <name type="scientific">Prototheca wickerhamii</name>
    <dbReference type="NCBI Taxonomy" id="3111"/>
    <lineage>
        <taxon>Eukaryota</taxon>
        <taxon>Viridiplantae</taxon>
        <taxon>Chlorophyta</taxon>
        <taxon>core chlorophytes</taxon>
        <taxon>Trebouxiophyceae</taxon>
        <taxon>Chlorellales</taxon>
        <taxon>Chlorellaceae</taxon>
        <taxon>Prototheca</taxon>
    </lineage>
</organism>
<feature type="compositionally biased region" description="Low complexity" evidence="3">
    <location>
        <begin position="1828"/>
        <end position="1840"/>
    </location>
</feature>
<dbReference type="CDD" id="cd06071">
    <property type="entry name" value="Beach"/>
    <property type="match status" value="1"/>
</dbReference>
<proteinExistence type="predicted"/>
<dbReference type="FunFam" id="1.10.1540.10:FF:000001">
    <property type="entry name" value="neurobeachin isoform X1"/>
    <property type="match status" value="1"/>
</dbReference>
<dbReference type="Gene3D" id="1.10.1540.10">
    <property type="entry name" value="BEACH domain"/>
    <property type="match status" value="1"/>
</dbReference>
<evidence type="ECO:0000259" key="4">
    <source>
        <dbReference type="PROSITE" id="PS50197"/>
    </source>
</evidence>
<evidence type="ECO:0000256" key="1">
    <source>
        <dbReference type="ARBA" id="ARBA00022574"/>
    </source>
</evidence>
<dbReference type="SUPFAM" id="SSF50998">
    <property type="entry name" value="Quinoprotein alcohol dehydrogenase-like"/>
    <property type="match status" value="1"/>
</dbReference>
<sequence length="2768" mass="289798">MLLELLVQTARRHITASTEEEGACLALGALGVAVRSRHNAYGLLQAFGLEALLADVLTGADEAVVGSQEAAAPRPAVTAAALRLLTALLSALLRPAMGPDLAVLQRACLQAIALLWWRGGPDGGSVLRSEAGQSPVHRAVAEDDTPVDETAKKLGLTTAALVAALVERSAAPDAVEASSRAGSGPPLRSPPGPRPLPLLALEALAGLPDDPMLDLARRIGELLAWATSGPSDAEAGPRTRASRAEEDAGAPAPTPEAWDGDRLMLVLEACQAVPKHPGAACRVALVLVGAALGGPGPGHASARSEDAAASVRLVRRLRPPACGFWAACLAPSAGAETARRAAHALEAAAGAPALDDCGPEMALLAGLLERDPCVAADACAALARLLRRAPRTAGGAAARTGLYRSLCALLRRLRTETPGGETNGAAESICDEVASETTICGDASEQQSAALQRARCGALHALRCLFEASQPSVRAALGEHASTASLLEALRSRDRGASGAASHLLLRLLTVPRSTEGDDAARAWLCTRISDAMGGAAAERPRGPALETTLDLLARALWAEPAMLQPVFVKTNLAQRLVQVLAALSTDPADDQRGAHAALLLLEALRGLLQDCEEAQRDMDESHGWSDLLHGLTVLCLNRPVRCMAPLKVYVSLLPKAAPEAALSDHCGLPLLARMAASDAANREAFLAAGVWDLLLGGWAAGQAERVCRGVEELARVMASHSVPPPVLRRLLRAPEGAESARAKTSALLRALSSAAWAADPAEYLLFGGAGLELPAQQPGALQQGFTFSAWIAWPRCVGAEEETAASPRPRAERPAPAACQVLLCVEGPSSTPISLLLVTRPAGTPQLAVHLPGPAPLTLVFAELPSAEHALKCTLERSLERWRHVVWTVVPGGTFFPATVSIWLDGRPLQATEPRSRVPLLRCSFGSDTGERIAMGGRVPASLEERTPLRTALGSHISLDQAGTRGAVAPFRGLVSAAFLFEGALPGEGLHCLWSLGPGYEGGLAPPESSDRLDRAPARALRALKGRGTDAWPNRLLWRWTGGETDAAGPRVCRRSSLPAALRASGGVEALVRYLAQGAEGAACGDAFAPVARAIGGVLATEGLARGAWRERGCAALAWVLRRSAGRLAAETVDAIFDAILPGAACVAEGAALRRGAEADGVELDTERHTLRTLCASFSVWEAAAPAVLCRLCERLERLCRERPLLVSRLLTVPALLFGETDPAACIAQLDPAARASRLRLASTLIQAAHGHAEPEGHEGPGTSAPVTSLDDDLLAVLGLLCTLAGDGKEAAGTSVEPLLDVGATLLRVLRGASLVRTEVVASLGRLGAPHVFMPLVSHADGRARLMGLRLVGATLMDARGQARSDAIGALRNALASRLRPRRACIDAEERACLFEMVCGGTPWAQIASASLTPPLVSAPEVVTLLLDIDPGAATLSTLRSLLRGGLHSGSCDRLLTQPHLLARLLEVSGGGGRRAAPEDGPERGMAWEILILLLAHAVTAVPEGTGRFVGPLVSQLAFQGGADGAHAPSAGADQQEDRAVQEEEGDSGEDTWTPSTATLSDEVWRRLGVGVSTHGAGVSVTPAPPIPDSVELEEAAWHLLHNAVATDPARAALAGASAAQGGPAEVAALAHAATVLGLQRAYSPRTLLLGCGMKLERQRDVLRPDQVPAVQHANSLVAVLIASADEGAGAEEGPLKRPDQVLDVAAVLEQGTLVAQRLAGAAERQRRAGCDWEDQLRGLLAVAAASAAAARDVAADAAAAAVGFATKQAREQRGVRARAAQAQRARWDALRKPTERPLWRLSAEEDESRRRRFLERMEEAPPYRDAAAVEASASAPSSPARPDPWPAAAKPLPAWRGFASSDDENAAASGGKEGREVHAASGAEAARSASAGSDADQGDDDSKAEAPARDQGGKPHLAAVATSLTSAAAAAVMHVLPESVRRAMPGPMRWVLEAASGAGGAPAAGREDGAAARQPALWLWQGHSRAGHVAIEGGRRLVFQAVRVGAGDRSGPAMERREWDLRRLTGVAHARLLLQPVALELTWSAAEPGSRTFFGARDAVWRALAAAAPAARFLDERGLRARAAELQRAWLAWEMTNFDYLMALNTLAGRTYNDLNQYPVFPWVLCDYESEELDLQDARVYRDLSKPIGALNPKRLAAFKERSRSLAQDPDMPPFLYGSHYSSAAAVVFFLLRLEPFTRHAWDLQDGRFDHADRLFHSVAEAWRNCQESTSDVKELTPEFYYLPDFLVNGNAYPLGARQDGTELGDVCLPPWARGSPDAFVRRMREALESEHVSLRLHDWVDLVFGQKQRGSLAEAADNTFFHTTYEGSVDLGAVADPGLRQALADQVRHFGQTPSQLFDARRPHPARRLPRPVAGPGAASVFVPADVRAGLALEAAAKGAGSQSPATIAAIAIARDGTVVTVRGDGVVQRFRWAAGRHEGGSFGLASGAARADGAHLEEMLPRPETLPVFVKSFSNERDCSGGSICALHVSGAGRTLRCAGLAGKRAAGAVAMTYHTSRISCVAADGLLEDGPVAAGGADGAVLVWAGTGHGRGPGAQPASEALVHPPRPYLILPGHGSAVTCLAISASLGLVISGSTVDEATQEQALVASGSPDNATQAPSAPVDRLESTMFLSHALQDGRRLQTLRLPRSSGPAALTAIAGECGLLLAHTRTDRALHAVHINGRIVASREVHEQLSQIRVGPAGDVVLSVGDGGELVIWALPNLAPLTKMPLGLGPLRGVTLTPNWMTLVAAEDGSLAVISRQ</sequence>
<feature type="compositionally biased region" description="Basic and acidic residues" evidence="3">
    <location>
        <begin position="1902"/>
        <end position="1915"/>
    </location>
</feature>
<evidence type="ECO:0000313" key="6">
    <source>
        <dbReference type="Proteomes" id="UP001255856"/>
    </source>
</evidence>
<feature type="region of interest" description="Disordered" evidence="3">
    <location>
        <begin position="1823"/>
        <end position="1917"/>
    </location>
</feature>
<feature type="region of interest" description="Disordered" evidence="3">
    <location>
        <begin position="173"/>
        <end position="194"/>
    </location>
</feature>
<dbReference type="Proteomes" id="UP001255856">
    <property type="component" value="Unassembled WGS sequence"/>
</dbReference>
<comment type="caution">
    <text evidence="5">The sequence shown here is derived from an EMBL/GenBank/DDBJ whole genome shotgun (WGS) entry which is preliminary data.</text>
</comment>
<keyword evidence="1" id="KW-0853">WD repeat</keyword>
<dbReference type="PANTHER" id="PTHR13743:SF112">
    <property type="entry name" value="BEACH DOMAIN-CONTAINING PROTEIN"/>
    <property type="match status" value="1"/>
</dbReference>
<feature type="compositionally biased region" description="Low complexity" evidence="3">
    <location>
        <begin position="1881"/>
        <end position="1897"/>
    </location>
</feature>
<evidence type="ECO:0000256" key="3">
    <source>
        <dbReference type="SAM" id="MobiDB-lite"/>
    </source>
</evidence>
<accession>A0AAD9ILV7</accession>
<dbReference type="PROSITE" id="PS50197">
    <property type="entry name" value="BEACH"/>
    <property type="match status" value="1"/>
</dbReference>
<dbReference type="InterPro" id="IPR015943">
    <property type="entry name" value="WD40/YVTN_repeat-like_dom_sf"/>
</dbReference>
<dbReference type="EMBL" id="JASFZW010000001">
    <property type="protein sequence ID" value="KAK2080738.1"/>
    <property type="molecule type" value="Genomic_DNA"/>
</dbReference>
<evidence type="ECO:0000256" key="2">
    <source>
        <dbReference type="ARBA" id="ARBA00022737"/>
    </source>
</evidence>
<evidence type="ECO:0000313" key="5">
    <source>
        <dbReference type="EMBL" id="KAK2080738.1"/>
    </source>
</evidence>
<dbReference type="SUPFAM" id="SSF81837">
    <property type="entry name" value="BEACH domain"/>
    <property type="match status" value="1"/>
</dbReference>
<keyword evidence="2" id="KW-0677">Repeat</keyword>